<reference evidence="7" key="1">
    <citation type="submission" date="2022-11" db="EMBL/GenBank/DDBJ databases">
        <title>Minimal conservation of predation-associated metabolite biosynthetic gene clusters underscores biosynthetic potential of Myxococcota including descriptions for ten novel species: Archangium lansinium sp. nov., Myxococcus landrumus sp. nov., Nannocystis bai.</title>
        <authorList>
            <person name="Ahearne A."/>
            <person name="Stevens C."/>
            <person name="Dowd S."/>
        </authorList>
    </citation>
    <scope>NUCLEOTIDE SEQUENCE</scope>
    <source>
        <strain evidence="7">Fl3</strain>
    </source>
</reference>
<dbReference type="InterPro" id="IPR005636">
    <property type="entry name" value="DTW"/>
</dbReference>
<gene>
    <name evidence="7" type="ORF">O0S08_27265</name>
</gene>
<accession>A0ABY7GSH3</accession>
<dbReference type="Proteomes" id="UP001164459">
    <property type="component" value="Chromosome"/>
</dbReference>
<keyword evidence="3" id="KW-0949">S-adenosyl-L-methionine</keyword>
<evidence type="ECO:0000256" key="4">
    <source>
        <dbReference type="ARBA" id="ARBA00022694"/>
    </source>
</evidence>
<keyword evidence="4" id="KW-0819">tRNA processing</keyword>
<sequence length="370" mass="41136">MEPRAHCPQCRRPRQVCWCDALVPVPSRTRVVFLQHPREFRVGVGTCRMAHLSLPGSQLHVTHDPDRQPALAALLAAPDTHLLFPSPDATDVDALTRAPRTLVVVDGTWANARKLVGRSALLRALPRLSFRPEFASNYRIRREPEDHCLSTIEATAHVLERLERAPGRYTPMLSAFERMVDMQLQYVATRAGADRHIRHKPPPKPPVDPLAPLKAALDRLVLLHVEPNAWPYGTPDSPPVEAIELRALRIATGERFTTLLAPRQRLSPRVAHNLDLPEEAIHAGAPLSDTQAAWHQFLGPDAVLGIWGYHAVSLLRGEAGWILPPVLDLRALWQRAIGRAENLPDGRGRAPRRFAAIEQSLHALMTGACQ</sequence>
<dbReference type="EC" id="2.5.1.25" evidence="1"/>
<proteinExistence type="inferred from homology"/>
<dbReference type="EMBL" id="CP114040">
    <property type="protein sequence ID" value="WAS89910.1"/>
    <property type="molecule type" value="Genomic_DNA"/>
</dbReference>
<evidence type="ECO:0000256" key="5">
    <source>
        <dbReference type="ARBA" id="ARBA00034489"/>
    </source>
</evidence>
<dbReference type="Pfam" id="PF03942">
    <property type="entry name" value="DTW"/>
    <property type="match status" value="1"/>
</dbReference>
<evidence type="ECO:0000256" key="1">
    <source>
        <dbReference type="ARBA" id="ARBA00012386"/>
    </source>
</evidence>
<feature type="domain" description="DTW" evidence="6">
    <location>
        <begin position="3"/>
        <end position="188"/>
    </location>
</feature>
<dbReference type="RefSeq" id="WP_269032225.1">
    <property type="nucleotide sequence ID" value="NZ_CP114040.1"/>
</dbReference>
<evidence type="ECO:0000259" key="6">
    <source>
        <dbReference type="SMART" id="SM01144"/>
    </source>
</evidence>
<dbReference type="PANTHER" id="PTHR21392">
    <property type="entry name" value="TRNA-URIDINE AMINOCARBOXYPROPYLTRANSFERASE 2"/>
    <property type="match status" value="1"/>
</dbReference>
<evidence type="ECO:0000313" key="8">
    <source>
        <dbReference type="Proteomes" id="UP001164459"/>
    </source>
</evidence>
<keyword evidence="8" id="KW-1185">Reference proteome</keyword>
<comment type="similarity">
    <text evidence="5">Belongs to the TDD superfamily. DTWD2 family.</text>
</comment>
<dbReference type="InterPro" id="IPR039262">
    <property type="entry name" value="DTWD2/TAPT"/>
</dbReference>
<organism evidence="7 8">
    <name type="scientific">Nannocystis punicea</name>
    <dbReference type="NCBI Taxonomy" id="2995304"/>
    <lineage>
        <taxon>Bacteria</taxon>
        <taxon>Pseudomonadati</taxon>
        <taxon>Myxococcota</taxon>
        <taxon>Polyangia</taxon>
        <taxon>Nannocystales</taxon>
        <taxon>Nannocystaceae</taxon>
        <taxon>Nannocystis</taxon>
    </lineage>
</organism>
<protein>
    <recommendedName>
        <fullName evidence="1">tRNA-uridine aminocarboxypropyltransferase</fullName>
        <ecNumber evidence="1">2.5.1.25</ecNumber>
    </recommendedName>
</protein>
<evidence type="ECO:0000313" key="7">
    <source>
        <dbReference type="EMBL" id="WAS89910.1"/>
    </source>
</evidence>
<name>A0ABY7GSH3_9BACT</name>
<dbReference type="PANTHER" id="PTHR21392:SF0">
    <property type="entry name" value="TRNA-URIDINE AMINOCARBOXYPROPYLTRANSFERASE 2"/>
    <property type="match status" value="1"/>
</dbReference>
<evidence type="ECO:0000256" key="2">
    <source>
        <dbReference type="ARBA" id="ARBA00022679"/>
    </source>
</evidence>
<evidence type="ECO:0000256" key="3">
    <source>
        <dbReference type="ARBA" id="ARBA00022691"/>
    </source>
</evidence>
<dbReference type="SMART" id="SM01144">
    <property type="entry name" value="DTW"/>
    <property type="match status" value="1"/>
</dbReference>
<keyword evidence="2" id="KW-0808">Transferase</keyword>